<accession>A0A099KK96</accession>
<organism evidence="6 7">
    <name type="scientific">Colwellia psychrerythraea</name>
    <name type="common">Vibrio psychroerythus</name>
    <dbReference type="NCBI Taxonomy" id="28229"/>
    <lineage>
        <taxon>Bacteria</taxon>
        <taxon>Pseudomonadati</taxon>
        <taxon>Pseudomonadota</taxon>
        <taxon>Gammaproteobacteria</taxon>
        <taxon>Alteromonadales</taxon>
        <taxon>Colwelliaceae</taxon>
        <taxon>Colwellia</taxon>
    </lineage>
</organism>
<evidence type="ECO:0000259" key="5">
    <source>
        <dbReference type="PROSITE" id="PS51755"/>
    </source>
</evidence>
<dbReference type="InterPro" id="IPR011659">
    <property type="entry name" value="WD40"/>
</dbReference>
<evidence type="ECO:0000256" key="4">
    <source>
        <dbReference type="SAM" id="Phobius"/>
    </source>
</evidence>
<evidence type="ECO:0000256" key="2">
    <source>
        <dbReference type="ARBA" id="ARBA00023125"/>
    </source>
</evidence>
<name>A0A099KK96_COLPS</name>
<dbReference type="SMART" id="SM00862">
    <property type="entry name" value="Trans_reg_C"/>
    <property type="match status" value="1"/>
</dbReference>
<dbReference type="OrthoDB" id="8430416at2"/>
<dbReference type="Pfam" id="PF00486">
    <property type="entry name" value="Trans_reg_C"/>
    <property type="match status" value="1"/>
</dbReference>
<dbReference type="InterPro" id="IPR001867">
    <property type="entry name" value="OmpR/PhoB-type_DNA-bd"/>
</dbReference>
<dbReference type="InterPro" id="IPR011042">
    <property type="entry name" value="6-blade_b-propeller_TolB-like"/>
</dbReference>
<dbReference type="InterPro" id="IPR036388">
    <property type="entry name" value="WH-like_DNA-bd_sf"/>
</dbReference>
<protein>
    <submittedName>
        <fullName evidence="6">Transcriptional regulator, CadC</fullName>
    </submittedName>
</protein>
<reference evidence="6 7" key="1">
    <citation type="submission" date="2014-08" db="EMBL/GenBank/DDBJ databases">
        <title>Genomic and Phenotypic Diversity of Colwellia psychrerythraea strains from Disparate Marine Basins.</title>
        <authorList>
            <person name="Techtmann S.M."/>
            <person name="Stelling S.C."/>
            <person name="Utturkar S.M."/>
            <person name="Alshibli N."/>
            <person name="Harris A."/>
            <person name="Brown S.D."/>
            <person name="Hazen T.C."/>
        </authorList>
    </citation>
    <scope>NUCLEOTIDE SEQUENCE [LARGE SCALE GENOMIC DNA]</scope>
    <source>
        <strain evidence="6 7">GAB14E</strain>
    </source>
</reference>
<dbReference type="Proteomes" id="UP000029868">
    <property type="component" value="Unassembled WGS sequence"/>
</dbReference>
<dbReference type="PATRIC" id="fig|28229.3.peg.3384"/>
<feature type="domain" description="OmpR/PhoB-type" evidence="5">
    <location>
        <begin position="6"/>
        <end position="104"/>
    </location>
</feature>
<keyword evidence="4" id="KW-0472">Membrane</keyword>
<evidence type="ECO:0000313" key="7">
    <source>
        <dbReference type="Proteomes" id="UP000029868"/>
    </source>
</evidence>
<dbReference type="PANTHER" id="PTHR36842:SF1">
    <property type="entry name" value="PROTEIN TOLB"/>
    <property type="match status" value="1"/>
</dbReference>
<dbReference type="RefSeq" id="WP_033083378.1">
    <property type="nucleotide sequence ID" value="NZ_JQEC01000045.1"/>
</dbReference>
<dbReference type="GO" id="GO:0000160">
    <property type="term" value="P:phosphorelay signal transduction system"/>
    <property type="evidence" value="ECO:0007669"/>
    <property type="project" value="InterPro"/>
</dbReference>
<dbReference type="Pfam" id="PF07676">
    <property type="entry name" value="PD40"/>
    <property type="match status" value="2"/>
</dbReference>
<evidence type="ECO:0000256" key="3">
    <source>
        <dbReference type="PROSITE-ProRule" id="PRU01091"/>
    </source>
</evidence>
<dbReference type="CDD" id="cd00383">
    <property type="entry name" value="trans_reg_C"/>
    <property type="match status" value="1"/>
</dbReference>
<dbReference type="GO" id="GO:0006355">
    <property type="term" value="P:regulation of DNA-templated transcription"/>
    <property type="evidence" value="ECO:0007669"/>
    <property type="project" value="InterPro"/>
</dbReference>
<keyword evidence="4" id="KW-0812">Transmembrane</keyword>
<evidence type="ECO:0000313" key="6">
    <source>
        <dbReference type="EMBL" id="KGJ90660.1"/>
    </source>
</evidence>
<keyword evidence="4" id="KW-1133">Transmembrane helix</keyword>
<comment type="caution">
    <text evidence="6">The sequence shown here is derived from an EMBL/GenBank/DDBJ whole genome shotgun (WGS) entry which is preliminary data.</text>
</comment>
<dbReference type="InterPro" id="IPR016032">
    <property type="entry name" value="Sig_transdc_resp-reg_C-effctor"/>
</dbReference>
<dbReference type="SUPFAM" id="SSF82171">
    <property type="entry name" value="DPP6 N-terminal domain-like"/>
    <property type="match status" value="1"/>
</dbReference>
<comment type="similarity">
    <text evidence="1">Belongs to the TolB family.</text>
</comment>
<proteinExistence type="inferred from homology"/>
<dbReference type="Gene3D" id="1.10.10.10">
    <property type="entry name" value="Winged helix-like DNA-binding domain superfamily/Winged helix DNA-binding domain"/>
    <property type="match status" value="1"/>
</dbReference>
<sequence length="730" mass="83677">MPQSQLEKVKVNEVEVDFIALKLCINQQWHDIEARQLNLLKLLIENYGQAVSRNQIMDALWNDTIVSDNSVSQAITQLRKSLHDDKETPRFIKTVPRVGYQLIAELVFPEPLSEHVEQFKKNKFNLSLVAIASVLLGISITIGIIELTKPSLQVPEYSYESRLTSTPGPENFLRYSPKGRYLAFSQSSNNRDQMDMAVFDAQTQAVHVIKSTGYSEEAPEWSPDGKWLIYYRHDPISCEIRVMSVVNPVETWRLSPDFHLSDCQVGFSRQKMHWLTDNSLYVQGWQNNSPILTKLTLATEGYPSLIEQENINSIHPILMDIDKVTNELLFVEQSSQGYILQHMDLASAKRHIIESRQQEYWGLKWHESGQSFWLGNESLRLMSVDGSSEVVHLPIGFIPDIDLNPQTKQLAHAEGLVNVNLYDLQLKSLNNHQEVLAKQLSSSARTDVLPTLSKDGRQTAFISYQRRSTDGLKHIEIWLKNKDKKAANLLANLPENIHPTYLLWSPNGENLLLGDSRQNLHLINIYSKHLVAIIFDYKNIDEVNWSSDGKFIVFSATNEDSKQLWQYDLQLASTKLLNEHKILESQLTHSQPEDNAQTRPNRQINEILSVAKMKQLNPSYHHYISYIASFLSAHAIEQLPVDNLAPSLLLYRPHVFDLGIYYIVKQGHQLGLYLYKFLEQEHIHIANIGQHEQDINLMLNISSSNDGKQLVFSKVEGFETDILLQRKAKE</sequence>
<dbReference type="PANTHER" id="PTHR36842">
    <property type="entry name" value="PROTEIN TOLB HOMOLOG"/>
    <property type="match status" value="1"/>
</dbReference>
<feature type="DNA-binding region" description="OmpR/PhoB-type" evidence="3">
    <location>
        <begin position="6"/>
        <end position="104"/>
    </location>
</feature>
<dbReference type="EMBL" id="JQEC01000045">
    <property type="protein sequence ID" value="KGJ90660.1"/>
    <property type="molecule type" value="Genomic_DNA"/>
</dbReference>
<dbReference type="Gene3D" id="2.120.10.30">
    <property type="entry name" value="TolB, C-terminal domain"/>
    <property type="match status" value="2"/>
</dbReference>
<feature type="transmembrane region" description="Helical" evidence="4">
    <location>
        <begin position="124"/>
        <end position="145"/>
    </location>
</feature>
<keyword evidence="2 3" id="KW-0238">DNA-binding</keyword>
<dbReference type="AlphaFoldDB" id="A0A099KK96"/>
<dbReference type="SUPFAM" id="SSF46894">
    <property type="entry name" value="C-terminal effector domain of the bipartite response regulators"/>
    <property type="match status" value="1"/>
</dbReference>
<gene>
    <name evidence="6" type="ORF">GAB14E_3466</name>
</gene>
<evidence type="ECO:0000256" key="1">
    <source>
        <dbReference type="ARBA" id="ARBA00009820"/>
    </source>
</evidence>
<dbReference type="PROSITE" id="PS51755">
    <property type="entry name" value="OMPR_PHOB"/>
    <property type="match status" value="1"/>
</dbReference>
<dbReference type="GO" id="GO:0003677">
    <property type="term" value="F:DNA binding"/>
    <property type="evidence" value="ECO:0007669"/>
    <property type="project" value="UniProtKB-UniRule"/>
</dbReference>